<dbReference type="Pfam" id="PF08379">
    <property type="entry name" value="Bact_transglu_N"/>
    <property type="match status" value="1"/>
</dbReference>
<evidence type="ECO:0000313" key="2">
    <source>
        <dbReference type="EMBL" id="NDU99294.1"/>
    </source>
</evidence>
<feature type="domain" description="Transglutaminase-like" evidence="1">
    <location>
        <begin position="173"/>
        <end position="243"/>
    </location>
</feature>
<proteinExistence type="predicted"/>
<dbReference type="PANTHER" id="PTHR33490:SF7">
    <property type="entry name" value="BLR2979 PROTEIN"/>
    <property type="match status" value="1"/>
</dbReference>
<dbReference type="EMBL" id="JAAFZH010000030">
    <property type="protein sequence ID" value="NDU99294.1"/>
    <property type="molecule type" value="Genomic_DNA"/>
</dbReference>
<evidence type="ECO:0000313" key="3">
    <source>
        <dbReference type="Proteomes" id="UP000474175"/>
    </source>
</evidence>
<dbReference type="PANTHER" id="PTHR33490">
    <property type="entry name" value="BLR5614 PROTEIN-RELATED"/>
    <property type="match status" value="1"/>
</dbReference>
<dbReference type="InterPro" id="IPR038765">
    <property type="entry name" value="Papain-like_cys_pep_sf"/>
</dbReference>
<dbReference type="InterPro" id="IPR013589">
    <property type="entry name" value="Bac_transglu_N"/>
</dbReference>
<protein>
    <submittedName>
        <fullName evidence="2">Transglutaminase family protein</fullName>
    </submittedName>
</protein>
<dbReference type="SUPFAM" id="SSF54001">
    <property type="entry name" value="Cysteine proteinases"/>
    <property type="match status" value="1"/>
</dbReference>
<sequence length="287" mass="33164">MTYRLLHKTQYDYSENVNNYHGLACVMPQNTSRQIRSDFSLTIYPVPDEIYTRKDYFDNTVHYFSIHKPHNKLVILAKSTLETHPSLHPDSPMTNKAVREKLRTDPLLKDALLDYMLPSQFVQWDDEIRRFSLDCFDDHEPFYDSARLLCHKIFKQFTYVPGFTTIHTPLKTVLREKKGVCQDFSHLAIACLRSMGFAARYVSGYLETQPLPGKEKLQGSDATHAWVSVYVPKVGWCDFDPTNDLVPQEQHITTAWGRDFGDVSPLKGIIFSTGKHTFRVEVDVIPI</sequence>
<accession>A0A6L9LFK8</accession>
<reference evidence="2 3" key="1">
    <citation type="submission" date="2020-02" db="EMBL/GenBank/DDBJ databases">
        <title>Draft genome sequence of two Spirosoma agri KCTC 52727 and Spirosoma terrae KCTC 52035.</title>
        <authorList>
            <person name="Rojas J."/>
            <person name="Ambika Manirajan B."/>
            <person name="Suarez C."/>
            <person name="Ratering S."/>
            <person name="Schnell S."/>
        </authorList>
    </citation>
    <scope>NUCLEOTIDE SEQUENCE [LARGE SCALE GENOMIC DNA]</scope>
    <source>
        <strain evidence="2 3">KCTC 52035</strain>
    </source>
</reference>
<comment type="caution">
    <text evidence="2">The sequence shown here is derived from an EMBL/GenBank/DDBJ whole genome shotgun (WGS) entry which is preliminary data.</text>
</comment>
<dbReference type="SMART" id="SM00460">
    <property type="entry name" value="TGc"/>
    <property type="match status" value="1"/>
</dbReference>
<name>A0A6L9LFK8_9BACT</name>
<dbReference type="Pfam" id="PF01841">
    <property type="entry name" value="Transglut_core"/>
    <property type="match status" value="1"/>
</dbReference>
<dbReference type="RefSeq" id="WP_163955426.1">
    <property type="nucleotide sequence ID" value="NZ_JAAFZH010000030.1"/>
</dbReference>
<dbReference type="AlphaFoldDB" id="A0A6L9LFK8"/>
<dbReference type="Gene3D" id="3.10.620.30">
    <property type="match status" value="1"/>
</dbReference>
<keyword evidence="3" id="KW-1185">Reference proteome</keyword>
<dbReference type="Proteomes" id="UP000474175">
    <property type="component" value="Unassembled WGS sequence"/>
</dbReference>
<gene>
    <name evidence="2" type="ORF">GK108_30730</name>
</gene>
<evidence type="ECO:0000259" key="1">
    <source>
        <dbReference type="SMART" id="SM00460"/>
    </source>
</evidence>
<dbReference type="InterPro" id="IPR002931">
    <property type="entry name" value="Transglutaminase-like"/>
</dbReference>
<organism evidence="2 3">
    <name type="scientific">Spirosoma terrae</name>
    <dbReference type="NCBI Taxonomy" id="1968276"/>
    <lineage>
        <taxon>Bacteria</taxon>
        <taxon>Pseudomonadati</taxon>
        <taxon>Bacteroidota</taxon>
        <taxon>Cytophagia</taxon>
        <taxon>Cytophagales</taxon>
        <taxon>Cytophagaceae</taxon>
        <taxon>Spirosoma</taxon>
    </lineage>
</organism>